<evidence type="ECO:0000313" key="5">
    <source>
        <dbReference type="EMBL" id="MBB6479289.1"/>
    </source>
</evidence>
<dbReference type="Pfam" id="PF13377">
    <property type="entry name" value="Peripla_BP_3"/>
    <property type="match status" value="1"/>
</dbReference>
<dbReference type="Proteomes" id="UP000587760">
    <property type="component" value="Unassembled WGS sequence"/>
</dbReference>
<dbReference type="PANTHER" id="PTHR30146:SF109">
    <property type="entry name" value="HTH-TYPE TRANSCRIPTIONAL REGULATOR GALS"/>
    <property type="match status" value="1"/>
</dbReference>
<proteinExistence type="predicted"/>
<name>A0A841R8K4_9SPIO</name>
<dbReference type="InterPro" id="IPR028082">
    <property type="entry name" value="Peripla_BP_I"/>
</dbReference>
<dbReference type="PROSITE" id="PS50932">
    <property type="entry name" value="HTH_LACI_2"/>
    <property type="match status" value="1"/>
</dbReference>
<dbReference type="PANTHER" id="PTHR30146">
    <property type="entry name" value="LACI-RELATED TRANSCRIPTIONAL REPRESSOR"/>
    <property type="match status" value="1"/>
</dbReference>
<dbReference type="EMBL" id="JACHGJ010000001">
    <property type="protein sequence ID" value="MBB6479289.1"/>
    <property type="molecule type" value="Genomic_DNA"/>
</dbReference>
<protein>
    <submittedName>
        <fullName evidence="5">LacI family transcriptional regulator</fullName>
    </submittedName>
</protein>
<keyword evidence="2" id="KW-0238">DNA-binding</keyword>
<keyword evidence="3" id="KW-0804">Transcription</keyword>
<feature type="domain" description="HTH lacI-type" evidence="4">
    <location>
        <begin position="2"/>
        <end position="56"/>
    </location>
</feature>
<dbReference type="SMART" id="SM00354">
    <property type="entry name" value="HTH_LACI"/>
    <property type="match status" value="1"/>
</dbReference>
<evidence type="ECO:0000256" key="2">
    <source>
        <dbReference type="ARBA" id="ARBA00023125"/>
    </source>
</evidence>
<dbReference type="Pfam" id="PF00356">
    <property type="entry name" value="LacI"/>
    <property type="match status" value="1"/>
</dbReference>
<dbReference type="CDD" id="cd01392">
    <property type="entry name" value="HTH_LacI"/>
    <property type="match status" value="1"/>
</dbReference>
<dbReference type="InterPro" id="IPR010982">
    <property type="entry name" value="Lambda_DNA-bd_dom_sf"/>
</dbReference>
<comment type="caution">
    <text evidence="5">The sequence shown here is derived from an EMBL/GenBank/DDBJ whole genome shotgun (WGS) entry which is preliminary data.</text>
</comment>
<dbReference type="SUPFAM" id="SSF53822">
    <property type="entry name" value="Periplasmic binding protein-like I"/>
    <property type="match status" value="1"/>
</dbReference>
<dbReference type="Gene3D" id="3.40.50.2300">
    <property type="match status" value="2"/>
</dbReference>
<dbReference type="GO" id="GO:0003700">
    <property type="term" value="F:DNA-binding transcription factor activity"/>
    <property type="evidence" value="ECO:0007669"/>
    <property type="project" value="TreeGrafter"/>
</dbReference>
<dbReference type="InterPro" id="IPR046335">
    <property type="entry name" value="LacI/GalR-like_sensor"/>
</dbReference>
<dbReference type="RefSeq" id="WP_184744334.1">
    <property type="nucleotide sequence ID" value="NZ_JACHGJ010000001.1"/>
</dbReference>
<dbReference type="CDD" id="cd06267">
    <property type="entry name" value="PBP1_LacI_sugar_binding-like"/>
    <property type="match status" value="1"/>
</dbReference>
<keyword evidence="6" id="KW-1185">Reference proteome</keyword>
<evidence type="ECO:0000259" key="4">
    <source>
        <dbReference type="PROSITE" id="PS50932"/>
    </source>
</evidence>
<evidence type="ECO:0000256" key="1">
    <source>
        <dbReference type="ARBA" id="ARBA00023015"/>
    </source>
</evidence>
<reference evidence="5 6" key="1">
    <citation type="submission" date="2020-08" db="EMBL/GenBank/DDBJ databases">
        <title>Genomic Encyclopedia of Type Strains, Phase IV (KMG-IV): sequencing the most valuable type-strain genomes for metagenomic binning, comparative biology and taxonomic classification.</title>
        <authorList>
            <person name="Goeker M."/>
        </authorList>
    </citation>
    <scope>NUCLEOTIDE SEQUENCE [LARGE SCALE GENOMIC DNA]</scope>
    <source>
        <strain evidence="5 6">DSM 2461</strain>
    </source>
</reference>
<accession>A0A841R8K4</accession>
<dbReference type="SUPFAM" id="SSF47413">
    <property type="entry name" value="lambda repressor-like DNA-binding domains"/>
    <property type="match status" value="1"/>
</dbReference>
<dbReference type="AlphaFoldDB" id="A0A841R8K4"/>
<keyword evidence="1" id="KW-0805">Transcription regulation</keyword>
<organism evidence="5 6">
    <name type="scientific">Spirochaeta isovalerica</name>
    <dbReference type="NCBI Taxonomy" id="150"/>
    <lineage>
        <taxon>Bacteria</taxon>
        <taxon>Pseudomonadati</taxon>
        <taxon>Spirochaetota</taxon>
        <taxon>Spirochaetia</taxon>
        <taxon>Spirochaetales</taxon>
        <taxon>Spirochaetaceae</taxon>
        <taxon>Spirochaeta</taxon>
    </lineage>
</organism>
<evidence type="ECO:0000313" key="6">
    <source>
        <dbReference type="Proteomes" id="UP000587760"/>
    </source>
</evidence>
<sequence>MATQKDVAKLANVSFITVSRVINDMGNVKEETRQRVLDAIKELNYYPNTIAQGLNRNKVRTLAIQAPIPRNVSIEETSYYRRVLIGIEKYCIEKNYDILLSTQRGDIDSFDYLKPYYERKADGIALLGARPTDEQFDNILKDNIPCVVVGDRPPGDKVYYIDTDNFRGMYEATKALIEKGHKRIAYIHGNVWTKNATDRYDGYRSAMADSGLDVKEELVYPGEFTKESGSEAFASFTSLKNVPTAILASTDLMAIGVYEAAKNSSFSIPEDISIIGFDGHEICSYTSPPLATIYQPLEEMGEECARMLIGQIEEDSDLERRKIFPVTLIPGESIADRR</sequence>
<dbReference type="Gene3D" id="1.10.260.40">
    <property type="entry name" value="lambda repressor-like DNA-binding domains"/>
    <property type="match status" value="1"/>
</dbReference>
<dbReference type="InterPro" id="IPR000843">
    <property type="entry name" value="HTH_LacI"/>
</dbReference>
<dbReference type="GO" id="GO:0000976">
    <property type="term" value="F:transcription cis-regulatory region binding"/>
    <property type="evidence" value="ECO:0007669"/>
    <property type="project" value="TreeGrafter"/>
</dbReference>
<gene>
    <name evidence="5" type="ORF">HNR50_000922</name>
</gene>
<evidence type="ECO:0000256" key="3">
    <source>
        <dbReference type="ARBA" id="ARBA00023163"/>
    </source>
</evidence>